<dbReference type="PANTHER" id="PTHR13696">
    <property type="entry name" value="P-LOOP CONTAINING NUCLEOSIDE TRIPHOSPHATE HYDROLASE"/>
    <property type="match status" value="1"/>
</dbReference>
<dbReference type="Proteomes" id="UP000253941">
    <property type="component" value="Unassembled WGS sequence"/>
</dbReference>
<organism evidence="2 3">
    <name type="scientific">Ferruginivarius sediminum</name>
    <dbReference type="NCBI Taxonomy" id="2661937"/>
    <lineage>
        <taxon>Bacteria</taxon>
        <taxon>Pseudomonadati</taxon>
        <taxon>Pseudomonadota</taxon>
        <taxon>Alphaproteobacteria</taxon>
        <taxon>Rhodospirillales</taxon>
        <taxon>Rhodospirillaceae</taxon>
        <taxon>Ferruginivarius</taxon>
    </lineage>
</organism>
<dbReference type="PANTHER" id="PTHR13696:SF96">
    <property type="entry name" value="COBQ_COBB_MIND_PARA NUCLEOTIDE BINDING DOMAIN-CONTAINING PROTEIN"/>
    <property type="match status" value="1"/>
</dbReference>
<dbReference type="InterPro" id="IPR027417">
    <property type="entry name" value="P-loop_NTPase"/>
</dbReference>
<reference evidence="2 3" key="1">
    <citation type="submission" date="2018-07" db="EMBL/GenBank/DDBJ databases">
        <title>Venubactetium sediminum gen. nov., sp. nov., isolated from a marine solar saltern.</title>
        <authorList>
            <person name="Wang S."/>
        </authorList>
    </citation>
    <scope>NUCLEOTIDE SEQUENCE [LARGE SCALE GENOMIC DNA]</scope>
    <source>
        <strain evidence="2 3">WD2A32</strain>
    </source>
</reference>
<dbReference type="NCBIfam" id="NF041546">
    <property type="entry name" value="ParA_partition"/>
    <property type="match status" value="1"/>
</dbReference>
<dbReference type="Gene3D" id="3.40.50.300">
    <property type="entry name" value="P-loop containing nucleotide triphosphate hydrolases"/>
    <property type="match status" value="1"/>
</dbReference>
<protein>
    <submittedName>
        <fullName evidence="2">ParA family protein</fullName>
    </submittedName>
</protein>
<accession>A0A369T8L5</accession>
<evidence type="ECO:0000259" key="1">
    <source>
        <dbReference type="Pfam" id="PF01656"/>
    </source>
</evidence>
<dbReference type="InterPro" id="IPR048089">
    <property type="entry name" value="McdA"/>
</dbReference>
<evidence type="ECO:0000313" key="3">
    <source>
        <dbReference type="Proteomes" id="UP000253941"/>
    </source>
</evidence>
<keyword evidence="3" id="KW-1185">Reference proteome</keyword>
<gene>
    <name evidence="2" type="ORF">DRB17_16665</name>
</gene>
<dbReference type="CDD" id="cd02042">
    <property type="entry name" value="ParAB_family"/>
    <property type="match status" value="1"/>
</dbReference>
<comment type="caution">
    <text evidence="2">The sequence shown here is derived from an EMBL/GenBank/DDBJ whole genome shotgun (WGS) entry which is preliminary data.</text>
</comment>
<dbReference type="InterPro" id="IPR002586">
    <property type="entry name" value="CobQ/CobB/MinD/ParA_Nub-bd_dom"/>
</dbReference>
<dbReference type="SUPFAM" id="SSF52540">
    <property type="entry name" value="P-loop containing nucleoside triphosphate hydrolases"/>
    <property type="match status" value="1"/>
</dbReference>
<evidence type="ECO:0000313" key="2">
    <source>
        <dbReference type="EMBL" id="RDD60695.1"/>
    </source>
</evidence>
<dbReference type="InterPro" id="IPR050678">
    <property type="entry name" value="DNA_Partitioning_ATPase"/>
</dbReference>
<dbReference type="PIRSF" id="PIRSF009320">
    <property type="entry name" value="Nuc_binding_HP_1000"/>
    <property type="match status" value="1"/>
</dbReference>
<dbReference type="AlphaFoldDB" id="A0A369T8L5"/>
<dbReference type="RefSeq" id="WP_114583359.1">
    <property type="nucleotide sequence ID" value="NZ_QPMH01000021.1"/>
</dbReference>
<name>A0A369T8L5_9PROT</name>
<sequence>MTAKIFTVAQQKGGAGKTTLAAHLAVAWTAAGKSVAVVDIDPQMSLTYWYRLRERRSGNAGAGLLVTQIRGWRVRNEAERLAQQHDIVVIDSPPHMETEARAAVRAANLVVVPVQPSPMDVWATRPTLDLAKEERRAIAIVLNRVPPRARLTDDMLAEIEDFDVTVTQARIGNRVVFASALAQGRAVGEMQPKGRAAAEIGALADELLELVGT</sequence>
<feature type="domain" description="CobQ/CobB/MinD/ParA nucleotide binding" evidence="1">
    <location>
        <begin position="7"/>
        <end position="184"/>
    </location>
</feature>
<dbReference type="Pfam" id="PF01656">
    <property type="entry name" value="CbiA"/>
    <property type="match status" value="1"/>
</dbReference>
<proteinExistence type="predicted"/>
<dbReference type="EMBL" id="QPMH01000021">
    <property type="protein sequence ID" value="RDD60695.1"/>
    <property type="molecule type" value="Genomic_DNA"/>
</dbReference>